<name>A0A9D0Z2R6_9FIRM</name>
<accession>A0A9D0Z2R6</accession>
<dbReference type="Gene3D" id="3.40.50.2000">
    <property type="entry name" value="Glycogen Phosphorylase B"/>
    <property type="match status" value="1"/>
</dbReference>
<evidence type="ECO:0000313" key="3">
    <source>
        <dbReference type="EMBL" id="HIQ65383.1"/>
    </source>
</evidence>
<dbReference type="InterPro" id="IPR055050">
    <property type="entry name" value="WsaF_C"/>
</dbReference>
<dbReference type="AlphaFoldDB" id="A0A9D0Z2R6"/>
<reference evidence="3" key="2">
    <citation type="journal article" date="2021" name="PeerJ">
        <title>Extensive microbial diversity within the chicken gut microbiome revealed by metagenomics and culture.</title>
        <authorList>
            <person name="Gilroy R."/>
            <person name="Ravi A."/>
            <person name="Getino M."/>
            <person name="Pursley I."/>
            <person name="Horton D.L."/>
            <person name="Alikhan N.F."/>
            <person name="Baker D."/>
            <person name="Gharbi K."/>
            <person name="Hall N."/>
            <person name="Watson M."/>
            <person name="Adriaenssens E.M."/>
            <person name="Foster-Nyarko E."/>
            <person name="Jarju S."/>
            <person name="Secka A."/>
            <person name="Antonio M."/>
            <person name="Oren A."/>
            <person name="Chaudhuri R.R."/>
            <person name="La Ragione R."/>
            <person name="Hildebrand F."/>
            <person name="Pallen M.J."/>
        </authorList>
    </citation>
    <scope>NUCLEOTIDE SEQUENCE</scope>
    <source>
        <strain evidence="3">CHK165-10780</strain>
    </source>
</reference>
<dbReference type="InterPro" id="IPR001173">
    <property type="entry name" value="Glyco_trans_2-like"/>
</dbReference>
<evidence type="ECO:0000259" key="1">
    <source>
        <dbReference type="Pfam" id="PF00535"/>
    </source>
</evidence>
<evidence type="ECO:0000313" key="4">
    <source>
        <dbReference type="Proteomes" id="UP000886725"/>
    </source>
</evidence>
<proteinExistence type="predicted"/>
<comment type="caution">
    <text evidence="3">The sequence shown here is derived from an EMBL/GenBank/DDBJ whole genome shotgun (WGS) entry which is preliminary data.</text>
</comment>
<feature type="domain" description="Glycosyltransferase 2-like" evidence="1">
    <location>
        <begin position="5"/>
        <end position="79"/>
    </location>
</feature>
<dbReference type="SUPFAM" id="SSF53756">
    <property type="entry name" value="UDP-Glycosyltransferase/glycogen phosphorylase"/>
    <property type="match status" value="1"/>
</dbReference>
<dbReference type="Gene3D" id="3.40.50.11090">
    <property type="match status" value="1"/>
</dbReference>
<reference evidence="3" key="1">
    <citation type="submission" date="2020-10" db="EMBL/GenBank/DDBJ databases">
        <authorList>
            <person name="Gilroy R."/>
        </authorList>
    </citation>
    <scope>NUCLEOTIDE SEQUENCE</scope>
    <source>
        <strain evidence="3">CHK165-10780</strain>
    </source>
</reference>
<organism evidence="3 4">
    <name type="scientific">Candidatus Faecenecus gallistercoris</name>
    <dbReference type="NCBI Taxonomy" id="2840793"/>
    <lineage>
        <taxon>Bacteria</taxon>
        <taxon>Bacillati</taxon>
        <taxon>Bacillota</taxon>
        <taxon>Bacillota incertae sedis</taxon>
        <taxon>Candidatus Faecenecus</taxon>
    </lineage>
</organism>
<dbReference type="Gene3D" id="3.90.550.10">
    <property type="entry name" value="Spore Coat Polysaccharide Biosynthesis Protein SpsA, Chain A"/>
    <property type="match status" value="1"/>
</dbReference>
<dbReference type="EMBL" id="DVFU01000126">
    <property type="protein sequence ID" value="HIQ65383.1"/>
    <property type="molecule type" value="Genomic_DNA"/>
</dbReference>
<evidence type="ECO:0000259" key="2">
    <source>
        <dbReference type="Pfam" id="PF22772"/>
    </source>
</evidence>
<dbReference type="InterPro" id="IPR029044">
    <property type="entry name" value="Nucleotide-diphossugar_trans"/>
</dbReference>
<gene>
    <name evidence="3" type="ORF">IAC85_06575</name>
</gene>
<dbReference type="SUPFAM" id="SSF53448">
    <property type="entry name" value="Nucleotide-diphospho-sugar transferases"/>
    <property type="match status" value="1"/>
</dbReference>
<dbReference type="Pfam" id="PF22772">
    <property type="entry name" value="WsaF_C"/>
    <property type="match status" value="1"/>
</dbReference>
<dbReference type="Proteomes" id="UP000886725">
    <property type="component" value="Unassembled WGS sequence"/>
</dbReference>
<dbReference type="Pfam" id="PF00535">
    <property type="entry name" value="Glycos_transf_2"/>
    <property type="match status" value="1"/>
</dbReference>
<feature type="non-terminal residue" evidence="3">
    <location>
        <position position="1"/>
    </location>
</feature>
<feature type="domain" description="WsaF C-terminal" evidence="2">
    <location>
        <begin position="402"/>
        <end position="524"/>
    </location>
</feature>
<sequence length="627" mass="72128">YPNVNFRTIFNKKNGGSVFSQWQKAFSESKGDYVWIAEADDSCSPLFLENVMQGFDDEDVVLSYAESMRIDEHNRILSKSCRDWMSGISTTRWNHSFIHDGEEEIKEALSVCNTIPNVSAVVFKKGKQVELIEEAKRFKISGDWFLYYKLLATGKVSYCAKSLNYFRKHSQSTSTVASKEVELEEVLIIQQEIRNHYLLTTEQIRKQGMRYGVISTEVSPKFLKKVEPMMAKKIAWIIPHPIKGSGGIRTMIQNANFLSDSGYECDIYVEEDYINDSDTLKKQIEEYYGECRCNVYVGIAMRKQYDLVFATYSILTADYVYAMKNVKHKAYFIQDFEPWFEPMGGLYLEMERTYRYGLQGISIGNWLTYKIGTEFHAPMTSFPFCADLNVYKKLKNVKKENAICFIYQPEKARRCSKLGIQALLLVKKLRPDVKIYVYGSDVDTQFDFDVENLHIIPITECNELYNKCKVGLCISASNPSRIPFEMMAAGLPVVDLYRENNLYDIPDTGVLLADSTPEAIATALIRVLDDDKLQKQMSTKGNQYMQDYPLERGFHDFLAVVQSVLDDKKIASKKVSKTYLKDPVMPSQEVLDVSYLIQPIPVPVKPTGKKMRYLVRCKKALMRRLGR</sequence>
<protein>
    <submittedName>
        <fullName evidence="3">Glycosyltransferase</fullName>
    </submittedName>
</protein>